<reference evidence="6 7" key="1">
    <citation type="submission" date="2023-07" db="EMBL/GenBank/DDBJ databases">
        <title>Sequencing the genomes of 1000 actinobacteria strains.</title>
        <authorList>
            <person name="Klenk H.-P."/>
        </authorList>
    </citation>
    <scope>NUCLEOTIDE SEQUENCE [LARGE SCALE GENOMIC DNA]</scope>
    <source>
        <strain evidence="6 7">DSM 44710</strain>
    </source>
</reference>
<evidence type="ECO:0000256" key="5">
    <source>
        <dbReference type="SAM" id="MobiDB-lite"/>
    </source>
</evidence>
<feature type="compositionally biased region" description="Low complexity" evidence="5">
    <location>
        <begin position="285"/>
        <end position="304"/>
    </location>
</feature>
<dbReference type="InterPro" id="IPR050475">
    <property type="entry name" value="Prenyltransferase_related"/>
</dbReference>
<evidence type="ECO:0000256" key="4">
    <source>
        <dbReference type="ARBA" id="ARBA00023136"/>
    </source>
</evidence>
<dbReference type="InterPro" id="IPR044878">
    <property type="entry name" value="UbiA_sf"/>
</dbReference>
<accession>A0ABT9MTE0</accession>
<organism evidence="6 7">
    <name type="scientific">Catenuloplanes nepalensis</name>
    <dbReference type="NCBI Taxonomy" id="587533"/>
    <lineage>
        <taxon>Bacteria</taxon>
        <taxon>Bacillati</taxon>
        <taxon>Actinomycetota</taxon>
        <taxon>Actinomycetes</taxon>
        <taxon>Micromonosporales</taxon>
        <taxon>Micromonosporaceae</taxon>
        <taxon>Catenuloplanes</taxon>
    </lineage>
</organism>
<proteinExistence type="predicted"/>
<feature type="compositionally biased region" description="Low complexity" evidence="5">
    <location>
        <begin position="267"/>
        <end position="278"/>
    </location>
</feature>
<keyword evidence="2" id="KW-0812">Transmembrane</keyword>
<feature type="region of interest" description="Disordered" evidence="5">
    <location>
        <begin position="267"/>
        <end position="304"/>
    </location>
</feature>
<dbReference type="NCBIfam" id="NF045897">
    <property type="entry name" value="SCO3242_trans"/>
    <property type="match status" value="1"/>
</dbReference>
<keyword evidence="4" id="KW-0472">Membrane</keyword>
<dbReference type="PANTHER" id="PTHR42723:SF1">
    <property type="entry name" value="CHLOROPHYLL SYNTHASE, CHLOROPLASTIC"/>
    <property type="match status" value="1"/>
</dbReference>
<evidence type="ECO:0000256" key="1">
    <source>
        <dbReference type="ARBA" id="ARBA00004141"/>
    </source>
</evidence>
<dbReference type="PANTHER" id="PTHR42723">
    <property type="entry name" value="CHLOROPHYLL SYNTHASE"/>
    <property type="match status" value="1"/>
</dbReference>
<dbReference type="Gene3D" id="1.10.357.140">
    <property type="entry name" value="UbiA prenyltransferase"/>
    <property type="match status" value="1"/>
</dbReference>
<dbReference type="InterPro" id="IPR000537">
    <property type="entry name" value="UbiA_prenyltransferase"/>
</dbReference>
<dbReference type="Pfam" id="PF01040">
    <property type="entry name" value="UbiA"/>
    <property type="match status" value="1"/>
</dbReference>
<keyword evidence="3" id="KW-1133">Transmembrane helix</keyword>
<gene>
    <name evidence="6" type="ORF">J2S43_003211</name>
</gene>
<dbReference type="Proteomes" id="UP001240984">
    <property type="component" value="Unassembled WGS sequence"/>
</dbReference>
<feature type="region of interest" description="Disordered" evidence="5">
    <location>
        <begin position="217"/>
        <end position="244"/>
    </location>
</feature>
<dbReference type="GO" id="GO:0008412">
    <property type="term" value="F:4-hydroxybenzoate polyprenyltransferase activity"/>
    <property type="evidence" value="ECO:0007669"/>
    <property type="project" value="UniProtKB-EC"/>
</dbReference>
<comment type="caution">
    <text evidence="6">The sequence shown here is derived from an EMBL/GenBank/DDBJ whole genome shotgun (WGS) entry which is preliminary data.</text>
</comment>
<name>A0ABT9MTE0_9ACTN</name>
<evidence type="ECO:0000256" key="2">
    <source>
        <dbReference type="ARBA" id="ARBA00022692"/>
    </source>
</evidence>
<keyword evidence="7" id="KW-1185">Reference proteome</keyword>
<dbReference type="RefSeq" id="WP_306829916.1">
    <property type="nucleotide sequence ID" value="NZ_JAUSRA010000001.1"/>
</dbReference>
<comment type="subcellular location">
    <subcellularLocation>
        <location evidence="1">Membrane</location>
        <topology evidence="1">Multi-pass membrane protein</topology>
    </subcellularLocation>
</comment>
<keyword evidence="6" id="KW-0808">Transferase</keyword>
<protein>
    <submittedName>
        <fullName evidence="6">4-hydroxybenzoate polyprenyltransferase</fullName>
        <ecNumber evidence="6">2.5.1.39</ecNumber>
    </submittedName>
</protein>
<dbReference type="EC" id="2.5.1.39" evidence="6"/>
<evidence type="ECO:0000256" key="3">
    <source>
        <dbReference type="ARBA" id="ARBA00022989"/>
    </source>
</evidence>
<evidence type="ECO:0000313" key="7">
    <source>
        <dbReference type="Proteomes" id="UP001240984"/>
    </source>
</evidence>
<dbReference type="EMBL" id="JAUSRA010000001">
    <property type="protein sequence ID" value="MDP9794699.1"/>
    <property type="molecule type" value="Genomic_DNA"/>
</dbReference>
<sequence length="425" mass="40598">MAGLADLAELVRAPAALSVPGDLVAGASAAGVLTPATGALSAASVCLYWAGMAANDWADRHLDATERPERPIPSGRVRPGAAFGLAAGLTAAGLGVAAAVGGRRSLAVALPLAATIWAYDLRAKNTPAGPAVMAACRALDVLLGATTTPRSGPLDASGAVGRALWRALPAAAVIAAHTYTVTELSRREVSGATPALPATTLTATAALSAAIATSTPHRAGPGLKLGDPSTGGATPTPRAAGLGSRAVGFGSRVAGLGRRADGVGSRAASLGSRAAGAGSRDDGSASRAAGTGSRAAGFGSRDAGSGARAAGSGFGGAGFGRRAAGHAFRGAGVAVPAGAGRWSAGRAAVVGALVGQYLAGYGAAQVRAILSPGPGTIRAAVGAGITALPALQGALTARAGSSPAGIAVAAAAPLARLLARKVSPT</sequence>
<evidence type="ECO:0000313" key="6">
    <source>
        <dbReference type="EMBL" id="MDP9794699.1"/>
    </source>
</evidence>